<evidence type="ECO:0000256" key="7">
    <source>
        <dbReference type="ARBA" id="ARBA00034120"/>
    </source>
</evidence>
<evidence type="ECO:0000313" key="11">
    <source>
        <dbReference type="Proteomes" id="UP000575083"/>
    </source>
</evidence>
<dbReference type="GO" id="GO:0003723">
    <property type="term" value="F:RNA binding"/>
    <property type="evidence" value="ECO:0007669"/>
    <property type="project" value="InterPro"/>
</dbReference>
<dbReference type="InterPro" id="IPR043502">
    <property type="entry name" value="DNA/RNA_pol_sf"/>
</dbReference>
<dbReference type="Proteomes" id="UP000575083">
    <property type="component" value="Unassembled WGS sequence"/>
</dbReference>
<reference evidence="10 11" key="1">
    <citation type="submission" date="2020-08" db="EMBL/GenBank/DDBJ databases">
        <title>Functional genomics of gut bacteria from endangered species of beetles.</title>
        <authorList>
            <person name="Carlos-Shanley C."/>
        </authorList>
    </citation>
    <scope>NUCLEOTIDE SEQUENCE [LARGE SCALE GENOMIC DNA]</scope>
    <source>
        <strain evidence="10 11">S00198</strain>
    </source>
</reference>
<keyword evidence="6" id="KW-0051">Antiviral defense</keyword>
<dbReference type="Pfam" id="PF00078">
    <property type="entry name" value="RVT_1"/>
    <property type="match status" value="1"/>
</dbReference>
<dbReference type="CDD" id="cd03487">
    <property type="entry name" value="RT_Bac_retron_II"/>
    <property type="match status" value="1"/>
</dbReference>
<comment type="similarity">
    <text evidence="7">Belongs to the bacterial reverse transcriptase family.</text>
</comment>
<keyword evidence="11" id="KW-1185">Reference proteome</keyword>
<dbReference type="AlphaFoldDB" id="A0A7X0UBL5"/>
<organism evidence="10 11">
    <name type="scientific">Acidovorax soli</name>
    <dbReference type="NCBI Taxonomy" id="592050"/>
    <lineage>
        <taxon>Bacteria</taxon>
        <taxon>Pseudomonadati</taxon>
        <taxon>Pseudomonadota</taxon>
        <taxon>Betaproteobacteria</taxon>
        <taxon>Burkholderiales</taxon>
        <taxon>Comamonadaceae</taxon>
        <taxon>Acidovorax</taxon>
    </lineage>
</organism>
<sequence length="341" mass="38592">MSLILSKPIYPCDPVWTLEKLGEALRIDLAELQAVAAVANRSYTKKLVKKDREVFSARPRLKLIQNRIKMAFLHRVIFPEYLTGSLRGCDYVTNAKIHTNARILICEDVQQFFPSVGSEKVKDIWLNFFGFSEGVAELLTKLTTKAGAVPQGASTSSYLANLVLWRTEPLLQAKLADHGITYSRYVDDMSISSEFQLEPAELERIIADVYGMLRKNGLSAKRKKHEIFRESQRMVVTKVIVNKKASLSKDRRSAIRTQVHVLESRIAAGENSIELSKFLDQTSHKVGQLGRFHKNDYRDLLPRVRAAREALRINPPPFITGDNDRWPEAAPPHAPWELGGI</sequence>
<comment type="caution">
    <text evidence="10">The sequence shown here is derived from an EMBL/GenBank/DDBJ whole genome shotgun (WGS) entry which is preliminary data.</text>
</comment>
<name>A0A7X0UBL5_9BURK</name>
<dbReference type="PROSITE" id="PS50878">
    <property type="entry name" value="RT_POL"/>
    <property type="match status" value="1"/>
</dbReference>
<feature type="region of interest" description="Disordered" evidence="8">
    <location>
        <begin position="316"/>
        <end position="341"/>
    </location>
</feature>
<dbReference type="EMBL" id="JACHLK010000013">
    <property type="protein sequence ID" value="MBB6562501.1"/>
    <property type="molecule type" value="Genomic_DNA"/>
</dbReference>
<evidence type="ECO:0000256" key="4">
    <source>
        <dbReference type="ARBA" id="ARBA00022842"/>
    </source>
</evidence>
<dbReference type="SUPFAM" id="SSF56672">
    <property type="entry name" value="DNA/RNA polymerases"/>
    <property type="match status" value="1"/>
</dbReference>
<dbReference type="RefSeq" id="WP_184862582.1">
    <property type="nucleotide sequence ID" value="NZ_JACHLK010000013.1"/>
</dbReference>
<dbReference type="InterPro" id="IPR000477">
    <property type="entry name" value="RT_dom"/>
</dbReference>
<evidence type="ECO:0000256" key="1">
    <source>
        <dbReference type="ARBA" id="ARBA00022679"/>
    </source>
</evidence>
<keyword evidence="3" id="KW-0479">Metal-binding</keyword>
<evidence type="ECO:0000256" key="8">
    <source>
        <dbReference type="SAM" id="MobiDB-lite"/>
    </source>
</evidence>
<keyword evidence="5" id="KW-0695">RNA-directed DNA polymerase</keyword>
<keyword evidence="1" id="KW-0808">Transferase</keyword>
<evidence type="ECO:0000313" key="10">
    <source>
        <dbReference type="EMBL" id="MBB6562501.1"/>
    </source>
</evidence>
<gene>
    <name evidence="10" type="ORF">HNP48_005214</name>
</gene>
<keyword evidence="2" id="KW-0548">Nucleotidyltransferase</keyword>
<dbReference type="GO" id="GO:0051607">
    <property type="term" value="P:defense response to virus"/>
    <property type="evidence" value="ECO:0007669"/>
    <property type="project" value="UniProtKB-KW"/>
</dbReference>
<dbReference type="PRINTS" id="PR00866">
    <property type="entry name" value="RNADNAPOLMS"/>
</dbReference>
<dbReference type="GO" id="GO:0003964">
    <property type="term" value="F:RNA-directed DNA polymerase activity"/>
    <property type="evidence" value="ECO:0007669"/>
    <property type="project" value="UniProtKB-KW"/>
</dbReference>
<dbReference type="GO" id="GO:0046872">
    <property type="term" value="F:metal ion binding"/>
    <property type="evidence" value="ECO:0007669"/>
    <property type="project" value="UniProtKB-KW"/>
</dbReference>
<evidence type="ECO:0000256" key="6">
    <source>
        <dbReference type="ARBA" id="ARBA00023118"/>
    </source>
</evidence>
<accession>A0A7X0UBL5</accession>
<protein>
    <recommendedName>
        <fullName evidence="9">Reverse transcriptase domain-containing protein</fullName>
    </recommendedName>
</protein>
<evidence type="ECO:0000259" key="9">
    <source>
        <dbReference type="PROSITE" id="PS50878"/>
    </source>
</evidence>
<dbReference type="InterPro" id="IPR000123">
    <property type="entry name" value="Reverse_transcriptase_msDNA"/>
</dbReference>
<feature type="domain" description="Reverse transcriptase" evidence="9">
    <location>
        <begin position="1"/>
        <end position="240"/>
    </location>
</feature>
<keyword evidence="4" id="KW-0460">Magnesium</keyword>
<evidence type="ECO:0000256" key="3">
    <source>
        <dbReference type="ARBA" id="ARBA00022723"/>
    </source>
</evidence>
<evidence type="ECO:0000256" key="5">
    <source>
        <dbReference type="ARBA" id="ARBA00022918"/>
    </source>
</evidence>
<evidence type="ECO:0000256" key="2">
    <source>
        <dbReference type="ARBA" id="ARBA00022695"/>
    </source>
</evidence>
<proteinExistence type="inferred from homology"/>